<dbReference type="Gene3D" id="3.90.70.10">
    <property type="entry name" value="Cysteine proteinases"/>
    <property type="match status" value="1"/>
</dbReference>
<evidence type="ECO:0000313" key="4">
    <source>
        <dbReference type="Proteomes" id="UP000007800"/>
    </source>
</evidence>
<dbReference type="Pfam" id="PF00443">
    <property type="entry name" value="UCH"/>
    <property type="match status" value="1"/>
</dbReference>
<organism evidence="4">
    <name type="scientific">Perkinsus marinus (strain ATCC 50983 / TXsc)</name>
    <dbReference type="NCBI Taxonomy" id="423536"/>
    <lineage>
        <taxon>Eukaryota</taxon>
        <taxon>Sar</taxon>
        <taxon>Alveolata</taxon>
        <taxon>Perkinsozoa</taxon>
        <taxon>Perkinsea</taxon>
        <taxon>Perkinsida</taxon>
        <taxon>Perkinsidae</taxon>
        <taxon>Perkinsus</taxon>
    </lineage>
</organism>
<reference evidence="3 4" key="1">
    <citation type="submission" date="2008-07" db="EMBL/GenBank/DDBJ databases">
        <authorList>
            <person name="El-Sayed N."/>
            <person name="Caler E."/>
            <person name="Inman J."/>
            <person name="Amedeo P."/>
            <person name="Hass B."/>
            <person name="Wortman J."/>
        </authorList>
    </citation>
    <scope>NUCLEOTIDE SEQUENCE [LARGE SCALE GENOMIC DNA]</scope>
    <source>
        <strain evidence="4">ATCC 50983 / TXsc</strain>
    </source>
</reference>
<dbReference type="Proteomes" id="UP000007800">
    <property type="component" value="Unassembled WGS sequence"/>
</dbReference>
<dbReference type="PANTHER" id="PTHR24006">
    <property type="entry name" value="UBIQUITIN CARBOXYL-TERMINAL HYDROLASE"/>
    <property type="match status" value="1"/>
</dbReference>
<dbReference type="GO" id="GO:0016579">
    <property type="term" value="P:protein deubiquitination"/>
    <property type="evidence" value="ECO:0007669"/>
    <property type="project" value="InterPro"/>
</dbReference>
<dbReference type="InterPro" id="IPR028889">
    <property type="entry name" value="USP"/>
</dbReference>
<dbReference type="GO" id="GO:0005829">
    <property type="term" value="C:cytosol"/>
    <property type="evidence" value="ECO:0007669"/>
    <property type="project" value="TreeGrafter"/>
</dbReference>
<accession>C5LMU5</accession>
<dbReference type="InterPro" id="IPR001394">
    <property type="entry name" value="Peptidase_C19_UCH"/>
</dbReference>
<dbReference type="PANTHER" id="PTHR24006:SF644">
    <property type="entry name" value="UBIQUITIN CARBOXYL-TERMINAL HYDROLASE 7"/>
    <property type="match status" value="1"/>
</dbReference>
<feature type="region of interest" description="Disordered" evidence="1">
    <location>
        <begin position="396"/>
        <end position="422"/>
    </location>
</feature>
<dbReference type="GeneID" id="9054614"/>
<dbReference type="PROSITE" id="PS50235">
    <property type="entry name" value="USP_3"/>
    <property type="match status" value="1"/>
</dbReference>
<evidence type="ECO:0000259" key="2">
    <source>
        <dbReference type="PROSITE" id="PS50235"/>
    </source>
</evidence>
<dbReference type="GO" id="GO:0031647">
    <property type="term" value="P:regulation of protein stability"/>
    <property type="evidence" value="ECO:0007669"/>
    <property type="project" value="TreeGrafter"/>
</dbReference>
<feature type="compositionally biased region" description="Low complexity" evidence="1">
    <location>
        <begin position="401"/>
        <end position="421"/>
    </location>
</feature>
<feature type="region of interest" description="Disordered" evidence="1">
    <location>
        <begin position="114"/>
        <end position="142"/>
    </location>
</feature>
<dbReference type="RefSeq" id="XP_002769268.1">
    <property type="nucleotide sequence ID" value="XM_002769222.1"/>
</dbReference>
<feature type="compositionally biased region" description="Polar residues" evidence="1">
    <location>
        <begin position="121"/>
        <end position="135"/>
    </location>
</feature>
<gene>
    <name evidence="3" type="ORF">Pmar_PMAR007682</name>
</gene>
<proteinExistence type="predicted"/>
<dbReference type="InterPro" id="IPR038765">
    <property type="entry name" value="Papain-like_cys_pep_sf"/>
</dbReference>
<name>C5LMU5_PERM5</name>
<dbReference type="InterPro" id="IPR050164">
    <property type="entry name" value="Peptidase_C19"/>
</dbReference>
<dbReference type="EMBL" id="GG683573">
    <property type="protein sequence ID" value="EER01986.1"/>
    <property type="molecule type" value="Genomic_DNA"/>
</dbReference>
<protein>
    <recommendedName>
        <fullName evidence="2">USP domain-containing protein</fullName>
    </recommendedName>
</protein>
<dbReference type="InParanoid" id="C5LMU5"/>
<keyword evidence="4" id="KW-1185">Reference proteome</keyword>
<dbReference type="AlphaFoldDB" id="C5LMU5"/>
<dbReference type="OrthoDB" id="289038at2759"/>
<evidence type="ECO:0000313" key="3">
    <source>
        <dbReference type="EMBL" id="EER01986.1"/>
    </source>
</evidence>
<evidence type="ECO:0000256" key="1">
    <source>
        <dbReference type="SAM" id="MobiDB-lite"/>
    </source>
</evidence>
<dbReference type="GO" id="GO:0005634">
    <property type="term" value="C:nucleus"/>
    <property type="evidence" value="ECO:0007669"/>
    <property type="project" value="TreeGrafter"/>
</dbReference>
<dbReference type="OMA" id="MQKVNEY"/>
<sequence>MEDGWADRHGRILLRCAAQALRLGVESQGNRPDYDGPVVPYLGLENLGATCYLNGLLQSLFLIPQFRRIVYCSTLAADSGKLASQPSSPSRSASNGLQIVLALQSVFFKLESVTRAPDSPPSESSNGMNGRSSRAASRGEDSSKAVSSEVLVRAFGWDTADLFTQQDAQELSRLLCDKLEEMLKPSKSDKLIRELFVGRLENYIECLDVDYKSTKEEVFYDLQLNVLSLTGEPLGSLEDSLKEYLQPEVMDGDDKYDAEKFGKQRARKGLRLLSMPPVFTVQLKRFCFSVDTMDMQKVNEYFQFGDVLDMSPYLDCPPSNAADSEYVLHTVLVHNGNVYGGHYYAFVRPELGQPGGEEKWYRFDDENVTRVTKEAAVDDNFGGPFPAEFENPFVEADTRPARSTGTRRSSAGGRQQQQGRSNCKTHSAYILTYIRYWDNTYTELSLDPYKLSSDRVCAFRRSALEWVMRPCSLSEVNPYLHRRLLASTNTPTSKSEELAAVASWALLVLIGNSSNPSSLETPEEGSPEGESAEQTVDVSVVCLNNVSLVQLLSRQYTWNPASVVDQIMAALAEDPQKPKLPPGATHTIVSSGTLVESLASIEGVRGRSIVPNGAPPPSSVKVYQLGRVEMSPSSKDMPALKFVEVIGGYFLSMCLPRSACREHPLAGQVARPVMIIMLADEQSTPKLEVADTLGKKSIAGIHFGSKSRLVMLRYFDPINRTLQFLTTATITPSPAGLAKVARYVINKRFGRASEAAHATENLAERTDWKLFLERDGSAIEVDALSDMNKSVFNDVLGKYQRSISDGEVIVVQWYQEGVFTLGQYFESLKHSAPVTFFAHDPFTRLHGPGVDFVDTTASSEGPPRYTTHEAMVDIRIPLQQAVMDLVEANRDSSKPSQFLYTYDPFFVPLDSGESSALDDCICRDLATLAEGDHGGAFSHLEPFAHPELHLVFLRKPEHASPELMPMMCRAFDGPREVAATVVWYKPADLLTDVIRLALDALKGSEVKFGLKSGIRAMVTSAASQETVDDPKSKILMILDSEDPTSQTFENVRATELPCAGRSDIFSGRVGGNYLRIEESVEKKGGEEVPRHP</sequence>
<feature type="domain" description="USP" evidence="2">
    <location>
        <begin position="42"/>
        <end position="436"/>
    </location>
</feature>
<dbReference type="GO" id="GO:0004843">
    <property type="term" value="F:cysteine-type deubiquitinase activity"/>
    <property type="evidence" value="ECO:0007669"/>
    <property type="project" value="InterPro"/>
</dbReference>
<dbReference type="SUPFAM" id="SSF54001">
    <property type="entry name" value="Cysteine proteinases"/>
    <property type="match status" value="1"/>
</dbReference>